<comment type="caution">
    <text evidence="1">The sequence shown here is derived from an EMBL/GenBank/DDBJ whole genome shotgun (WGS) entry which is preliminary data.</text>
</comment>
<accession>A0ABU3WYE8</accession>
<reference evidence="1 2" key="1">
    <citation type="submission" date="2019-10" db="EMBL/GenBank/DDBJ databases">
        <title>Isolation and characterization of Methanoculleus sp. Wushi-C6 from a hot spring well.</title>
        <authorList>
            <person name="Chen S.-C."/>
            <person name="Lan Z.-H."/>
            <person name="You Y.-T."/>
            <person name="Lai M.-C."/>
        </authorList>
    </citation>
    <scope>NUCLEOTIDE SEQUENCE [LARGE SCALE GENOMIC DNA]</scope>
    <source>
        <strain evidence="1 2">Wushi-C6</strain>
    </source>
</reference>
<dbReference type="RefSeq" id="WP_317063798.1">
    <property type="nucleotide sequence ID" value="NZ_WBKO01000001.1"/>
</dbReference>
<evidence type="ECO:0000313" key="2">
    <source>
        <dbReference type="Proteomes" id="UP001281203"/>
    </source>
</evidence>
<keyword evidence="2" id="KW-1185">Reference proteome</keyword>
<proteinExistence type="predicted"/>
<dbReference type="Proteomes" id="UP001281203">
    <property type="component" value="Unassembled WGS sequence"/>
</dbReference>
<evidence type="ECO:0000313" key="1">
    <source>
        <dbReference type="EMBL" id="MDV2480825.1"/>
    </source>
</evidence>
<gene>
    <name evidence="1" type="ORF">F8E02_02135</name>
</gene>
<protein>
    <submittedName>
        <fullName evidence="1">Uncharacterized protein</fullName>
    </submittedName>
</protein>
<sequence length="447" mass="48866">MIGARNLALAICILVLCAIGTVSGSGPAPADAEPDGRVWIDGTPLIRAIHEDRGDLYRHIDSDTGGKEHVADTYMPGDARTFIATDFVTEEDYTVNATCRATGDYCYVFVDENETVAEGEIRDLVETFDRVIYPTVTGTFGTEIGVDRDRRIFILLFDIRDSLHDSATELSIAGYFDGSTSNKIDMIFLDADARGSEVRSTLAHELQHLVHHSRDPHEKTWVNEGCSGYAEFLCFSTENRAKVRAFNRHPDTPLAVADGRWARSEGEINQAHYGASLLWTLYLAENYGDRSGDAQRQGFLADLVAENRTGLAGVDATLALHGFNESSEDVFKRWVVANYLDAEGGKPPLGYDGIEITRYPEVTGRVDLTRGTGAVHSFPAAELPPWSAAYYEVKADDPAAVSFANDQGFWMERVVNRNGKAVIVVSPLADRGAFVLTVAEGNGTPAD</sequence>
<organism evidence="1 2">
    <name type="scientific">Methanoculleus caldifontis</name>
    <dbReference type="NCBI Taxonomy" id="2651577"/>
    <lineage>
        <taxon>Archaea</taxon>
        <taxon>Methanobacteriati</taxon>
        <taxon>Methanobacteriota</taxon>
        <taxon>Stenosarchaea group</taxon>
        <taxon>Methanomicrobia</taxon>
        <taxon>Methanomicrobiales</taxon>
        <taxon>Methanomicrobiaceae</taxon>
        <taxon>Methanoculleus</taxon>
    </lineage>
</organism>
<name>A0ABU3WYE8_9EURY</name>
<dbReference type="EMBL" id="WBKO01000001">
    <property type="protein sequence ID" value="MDV2480825.1"/>
    <property type="molecule type" value="Genomic_DNA"/>
</dbReference>